<proteinExistence type="predicted"/>
<gene>
    <name evidence="2" type="ORF">METZ01_LOCUS165859</name>
</gene>
<name>A0A382BGR0_9ZZZZ</name>
<organism evidence="2">
    <name type="scientific">marine metagenome</name>
    <dbReference type="NCBI Taxonomy" id="408172"/>
    <lineage>
        <taxon>unclassified sequences</taxon>
        <taxon>metagenomes</taxon>
        <taxon>ecological metagenomes</taxon>
    </lineage>
</organism>
<accession>A0A382BGR0</accession>
<dbReference type="InterPro" id="IPR000683">
    <property type="entry name" value="Gfo/Idh/MocA-like_OxRdtase_N"/>
</dbReference>
<dbReference type="SUPFAM" id="SSF51735">
    <property type="entry name" value="NAD(P)-binding Rossmann-fold domains"/>
    <property type="match status" value="1"/>
</dbReference>
<protein>
    <recommendedName>
        <fullName evidence="1">Gfo/Idh/MocA-like oxidoreductase N-terminal domain-containing protein</fullName>
    </recommendedName>
</protein>
<dbReference type="AlphaFoldDB" id="A0A382BGR0"/>
<sequence>MPENRREWIKRSASRLAVAGVGTAAICEDGKAFAKEDDASHRPKEGRVWKVGVISARNRGKPQKINGHTWHFAQYLHPEIDLPTAQKHLDPANKKYFEEIVRNPACDFGILPFPDTRISHYYEADTKVAKLFADSFPGVKVVSSVEKMVEEVDAVWLGDASGTGDDHFDLIAPALAKGLPTFCDKPIGQTVAGTRKILEFARKNKAPLMSGSIFSYEWGVEEVRRIKKRGDLGEIEYVIASMMGGYSPAGWFVYGQHPCWSIMTLLGSGVEAVNLHAKGRAAHGLVTYPEGPPAEIWYGRPDLSVDYKYNETSVHFAKGVYRYSPAIEGNFWFGHHYEMFNLARV</sequence>
<dbReference type="Pfam" id="PF01408">
    <property type="entry name" value="GFO_IDH_MocA"/>
    <property type="match status" value="1"/>
</dbReference>
<dbReference type="GO" id="GO:0000166">
    <property type="term" value="F:nucleotide binding"/>
    <property type="evidence" value="ECO:0007669"/>
    <property type="project" value="InterPro"/>
</dbReference>
<evidence type="ECO:0000259" key="1">
    <source>
        <dbReference type="Pfam" id="PF01408"/>
    </source>
</evidence>
<reference evidence="2" key="1">
    <citation type="submission" date="2018-05" db="EMBL/GenBank/DDBJ databases">
        <authorList>
            <person name="Lanie J.A."/>
            <person name="Ng W.-L."/>
            <person name="Kazmierczak K.M."/>
            <person name="Andrzejewski T.M."/>
            <person name="Davidsen T.M."/>
            <person name="Wayne K.J."/>
            <person name="Tettelin H."/>
            <person name="Glass J.I."/>
            <person name="Rusch D."/>
            <person name="Podicherti R."/>
            <person name="Tsui H.-C.T."/>
            <person name="Winkler M.E."/>
        </authorList>
    </citation>
    <scope>NUCLEOTIDE SEQUENCE</scope>
</reference>
<feature type="non-terminal residue" evidence="2">
    <location>
        <position position="345"/>
    </location>
</feature>
<dbReference type="InterPro" id="IPR036291">
    <property type="entry name" value="NAD(P)-bd_dom_sf"/>
</dbReference>
<feature type="domain" description="Gfo/Idh/MocA-like oxidoreductase N-terminal" evidence="1">
    <location>
        <begin position="114"/>
        <end position="211"/>
    </location>
</feature>
<evidence type="ECO:0000313" key="2">
    <source>
        <dbReference type="EMBL" id="SVB13005.1"/>
    </source>
</evidence>
<dbReference type="Gene3D" id="3.40.50.720">
    <property type="entry name" value="NAD(P)-binding Rossmann-like Domain"/>
    <property type="match status" value="1"/>
</dbReference>
<dbReference type="EMBL" id="UINC01029753">
    <property type="protein sequence ID" value="SVB13005.1"/>
    <property type="molecule type" value="Genomic_DNA"/>
</dbReference>